<dbReference type="Proteomes" id="UP001500266">
    <property type="component" value="Unassembled WGS sequence"/>
</dbReference>
<organism evidence="1 2">
    <name type="scientific">Actinomadura keratinilytica</name>
    <dbReference type="NCBI Taxonomy" id="547461"/>
    <lineage>
        <taxon>Bacteria</taxon>
        <taxon>Bacillati</taxon>
        <taxon>Actinomycetota</taxon>
        <taxon>Actinomycetes</taxon>
        <taxon>Streptosporangiales</taxon>
        <taxon>Thermomonosporaceae</taxon>
        <taxon>Actinomadura</taxon>
    </lineage>
</organism>
<gene>
    <name evidence="1" type="ORF">GCM10022416_01170</name>
</gene>
<reference evidence="2" key="1">
    <citation type="journal article" date="2019" name="Int. J. Syst. Evol. Microbiol.">
        <title>The Global Catalogue of Microorganisms (GCM) 10K type strain sequencing project: providing services to taxonomists for standard genome sequencing and annotation.</title>
        <authorList>
            <consortium name="The Broad Institute Genomics Platform"/>
            <consortium name="The Broad Institute Genome Sequencing Center for Infectious Disease"/>
            <person name="Wu L."/>
            <person name="Ma J."/>
        </authorList>
    </citation>
    <scope>NUCLEOTIDE SEQUENCE [LARGE SCALE GENOMIC DNA]</scope>
    <source>
        <strain evidence="2">JCM 17316</strain>
    </source>
</reference>
<proteinExistence type="predicted"/>
<accession>A0ABP7XW14</accession>
<evidence type="ECO:0000313" key="1">
    <source>
        <dbReference type="EMBL" id="GAA4126951.1"/>
    </source>
</evidence>
<comment type="caution">
    <text evidence="1">The sequence shown here is derived from an EMBL/GenBank/DDBJ whole genome shotgun (WGS) entry which is preliminary data.</text>
</comment>
<dbReference type="RefSeq" id="WP_345016268.1">
    <property type="nucleotide sequence ID" value="NZ_BAABDO010000001.1"/>
</dbReference>
<dbReference type="EMBL" id="BAABDO010000001">
    <property type="protein sequence ID" value="GAA4126951.1"/>
    <property type="molecule type" value="Genomic_DNA"/>
</dbReference>
<evidence type="ECO:0000313" key="2">
    <source>
        <dbReference type="Proteomes" id="UP001500266"/>
    </source>
</evidence>
<name>A0ABP7XW14_9ACTN</name>
<protein>
    <submittedName>
        <fullName evidence="1">Uncharacterized protein</fullName>
    </submittedName>
</protein>
<sequence>MISVHINDRSINRTYGMCWLHWRILVTLYTQAGACVHYDDNAIDLIAQAN</sequence>
<keyword evidence="2" id="KW-1185">Reference proteome</keyword>